<evidence type="ECO:0000256" key="6">
    <source>
        <dbReference type="ARBA" id="ARBA00023141"/>
    </source>
</evidence>
<feature type="binding site" evidence="9">
    <location>
        <position position="113"/>
    </location>
    <ligand>
        <name>anthranilate</name>
        <dbReference type="ChEBI" id="CHEBI:16567"/>
        <label>1</label>
    </ligand>
</feature>
<dbReference type="Pfam" id="PF00591">
    <property type="entry name" value="Glycos_transf_3"/>
    <property type="match status" value="1"/>
</dbReference>
<sequence length="338" mass="35411">MLKEAIKKATAKENLTRQESEEAMEEIMAGQATGAQIGAFLTALKMKGETVDEITGAATVMRRKARPVELDLMEAPLIDTCGTGGDGTGTFNISTTVAFILAGAGVRVAKHGNRSVSSSCGSADVLGELGANLDHTPEEVSRCIRDTGFGFLFAPMFHVAMKHAAGPRREMGIRTLFNVLGPLTNPAGASCQLVGVYDPALTEPIAYALQGLGIESAIVAHGMDGLDEISLSSVTKISRLHKETVTTTYFDPAELGMEKCPLEAVKGGNAKENAVHLLNVLEGKPGPRRDIALINAAAACIVADKAGDMAEGLEVARKAVDSGAARRKLDEFLAFGSA</sequence>
<feature type="binding site" evidence="9">
    <location>
        <position position="94"/>
    </location>
    <ligand>
        <name>Mg(2+)</name>
        <dbReference type="ChEBI" id="CHEBI:18420"/>
        <label>1</label>
    </ligand>
</feature>
<feature type="binding site" evidence="9">
    <location>
        <begin position="92"/>
        <end position="95"/>
    </location>
    <ligand>
        <name>5-phospho-alpha-D-ribose 1-diphosphate</name>
        <dbReference type="ChEBI" id="CHEBI:58017"/>
    </ligand>
</feature>
<keyword evidence="13" id="KW-1185">Reference proteome</keyword>
<dbReference type="Proteomes" id="UP000006055">
    <property type="component" value="Chromosome"/>
</dbReference>
<dbReference type="InterPro" id="IPR017459">
    <property type="entry name" value="Glycosyl_Trfase_fam3_N_dom"/>
</dbReference>
<feature type="binding site" evidence="9">
    <location>
        <position position="122"/>
    </location>
    <ligand>
        <name>5-phospho-alpha-D-ribose 1-diphosphate</name>
        <dbReference type="ChEBI" id="CHEBI:58017"/>
    </ligand>
</feature>
<reference evidence="13" key="1">
    <citation type="submission" date="2012-06" db="EMBL/GenBank/DDBJ databases">
        <title>Complete sequence of chromosome of Desulfomonile tiedjei DSM 6799.</title>
        <authorList>
            <person name="Lucas S."/>
            <person name="Copeland A."/>
            <person name="Lapidus A."/>
            <person name="Glavina del Rio T."/>
            <person name="Dalin E."/>
            <person name="Tice H."/>
            <person name="Bruce D."/>
            <person name="Goodwin L."/>
            <person name="Pitluck S."/>
            <person name="Peters L."/>
            <person name="Ovchinnikova G."/>
            <person name="Zeytun A."/>
            <person name="Lu M."/>
            <person name="Kyrpides N."/>
            <person name="Mavromatis K."/>
            <person name="Ivanova N."/>
            <person name="Brettin T."/>
            <person name="Detter J.C."/>
            <person name="Han C."/>
            <person name="Larimer F."/>
            <person name="Land M."/>
            <person name="Hauser L."/>
            <person name="Markowitz V."/>
            <person name="Cheng J.-F."/>
            <person name="Hugenholtz P."/>
            <person name="Woyke T."/>
            <person name="Wu D."/>
            <person name="Spring S."/>
            <person name="Schroeder M."/>
            <person name="Brambilla E."/>
            <person name="Klenk H.-P."/>
            <person name="Eisen J.A."/>
        </authorList>
    </citation>
    <scope>NUCLEOTIDE SEQUENCE [LARGE SCALE GENOMIC DNA]</scope>
    <source>
        <strain evidence="13">ATCC 49306 / DSM 6799 / DCB-1</strain>
    </source>
</reference>
<evidence type="ECO:0000256" key="5">
    <source>
        <dbReference type="ARBA" id="ARBA00022822"/>
    </source>
</evidence>
<dbReference type="SUPFAM" id="SSF52418">
    <property type="entry name" value="Nucleoside phosphorylase/phosphoribosyltransferase catalytic domain"/>
    <property type="match status" value="1"/>
</dbReference>
<dbReference type="EC" id="2.4.2.18" evidence="9"/>
<comment type="cofactor">
    <cofactor evidence="9">
        <name>Mg(2+)</name>
        <dbReference type="ChEBI" id="CHEBI:18420"/>
    </cofactor>
    <text evidence="9">Binds 2 magnesium ions per monomer.</text>
</comment>
<comment type="function">
    <text evidence="9">Catalyzes the transfer of the phosphoribosyl group of 5-phosphorylribose-1-pyrophosphate (PRPP) to anthranilate to yield N-(5'-phosphoribosyl)-anthranilate (PRA).</text>
</comment>
<proteinExistence type="inferred from homology"/>
<dbReference type="InterPro" id="IPR035902">
    <property type="entry name" value="Nuc_phospho_transferase"/>
</dbReference>
<dbReference type="Gene3D" id="3.40.1030.10">
    <property type="entry name" value="Nucleoside phosphorylase/phosphoribosyltransferase catalytic domain"/>
    <property type="match status" value="1"/>
</dbReference>
<keyword evidence="5 9" id="KW-0822">Tryptophan biosynthesis</keyword>
<feature type="binding site" evidence="9">
    <location>
        <begin position="110"/>
        <end position="118"/>
    </location>
    <ligand>
        <name>5-phospho-alpha-D-ribose 1-diphosphate</name>
        <dbReference type="ChEBI" id="CHEBI:58017"/>
    </ligand>
</feature>
<feature type="binding site" evidence="9">
    <location>
        <position position="168"/>
    </location>
    <ligand>
        <name>anthranilate</name>
        <dbReference type="ChEBI" id="CHEBI:16567"/>
        <label>2</label>
    </ligand>
</feature>
<comment type="similarity">
    <text evidence="8">In the C-terminal section; belongs to the anthranilate phosphoribosyltransferase family.</text>
</comment>
<evidence type="ECO:0000313" key="12">
    <source>
        <dbReference type="EMBL" id="AFM26751.1"/>
    </source>
</evidence>
<dbReference type="OrthoDB" id="9806430at2"/>
<feature type="binding site" evidence="9">
    <location>
        <position position="82"/>
    </location>
    <ligand>
        <name>5-phospho-alpha-D-ribose 1-diphosphate</name>
        <dbReference type="ChEBI" id="CHEBI:58017"/>
    </ligand>
</feature>
<evidence type="ECO:0000259" key="11">
    <source>
        <dbReference type="Pfam" id="PF02885"/>
    </source>
</evidence>
<evidence type="ECO:0000256" key="8">
    <source>
        <dbReference type="ARBA" id="ARBA00061188"/>
    </source>
</evidence>
<comment type="catalytic activity">
    <reaction evidence="7 9">
        <text>N-(5-phospho-beta-D-ribosyl)anthranilate + diphosphate = 5-phospho-alpha-D-ribose 1-diphosphate + anthranilate</text>
        <dbReference type="Rhea" id="RHEA:11768"/>
        <dbReference type="ChEBI" id="CHEBI:16567"/>
        <dbReference type="ChEBI" id="CHEBI:18277"/>
        <dbReference type="ChEBI" id="CHEBI:33019"/>
        <dbReference type="ChEBI" id="CHEBI:58017"/>
        <dbReference type="EC" id="2.4.2.18"/>
    </reaction>
</comment>
<evidence type="ECO:0000256" key="4">
    <source>
        <dbReference type="ARBA" id="ARBA00022679"/>
    </source>
</evidence>
<evidence type="ECO:0000256" key="3">
    <source>
        <dbReference type="ARBA" id="ARBA00022676"/>
    </source>
</evidence>
<feature type="binding site" evidence="9">
    <location>
        <position position="90"/>
    </location>
    <ligand>
        <name>5-phospho-alpha-D-ribose 1-diphosphate</name>
        <dbReference type="ChEBI" id="CHEBI:58017"/>
    </ligand>
</feature>
<gene>
    <name evidence="9" type="primary">trpD</name>
    <name evidence="12" type="ordered locus">Desti_4113</name>
</gene>
<dbReference type="InterPro" id="IPR000312">
    <property type="entry name" value="Glycosyl_Trfase_fam3"/>
</dbReference>
<protein>
    <recommendedName>
        <fullName evidence="9">Anthranilate phosphoribosyltransferase</fullName>
        <ecNumber evidence="9">2.4.2.18</ecNumber>
    </recommendedName>
</protein>
<feature type="binding site" evidence="9">
    <location>
        <position position="228"/>
    </location>
    <ligand>
        <name>Mg(2+)</name>
        <dbReference type="ChEBI" id="CHEBI:18420"/>
        <label>1</label>
    </ligand>
</feature>
<dbReference type="eggNOG" id="COG0547">
    <property type="taxonomic scope" value="Bacteria"/>
</dbReference>
<dbReference type="UniPathway" id="UPA00035">
    <property type="reaction ID" value="UER00041"/>
</dbReference>
<comment type="subunit">
    <text evidence="9">Homodimer.</text>
</comment>
<dbReference type="GO" id="GO:0005829">
    <property type="term" value="C:cytosol"/>
    <property type="evidence" value="ECO:0007669"/>
    <property type="project" value="TreeGrafter"/>
</dbReference>
<feature type="binding site" evidence="9">
    <location>
        <position position="227"/>
    </location>
    <ligand>
        <name>Mg(2+)</name>
        <dbReference type="ChEBI" id="CHEBI:18420"/>
        <label>2</label>
    </ligand>
</feature>
<dbReference type="GO" id="GO:0004048">
    <property type="term" value="F:anthranilate phosphoribosyltransferase activity"/>
    <property type="evidence" value="ECO:0007669"/>
    <property type="project" value="UniProtKB-UniRule"/>
</dbReference>
<name>I4CB10_DESTA</name>
<feature type="domain" description="Glycosyl transferase family 3 N-terminal" evidence="11">
    <location>
        <begin position="3"/>
        <end position="65"/>
    </location>
</feature>
<dbReference type="PANTHER" id="PTHR43285">
    <property type="entry name" value="ANTHRANILATE PHOSPHORIBOSYLTRANSFERASE"/>
    <property type="match status" value="1"/>
</dbReference>
<dbReference type="PATRIC" id="fig|706587.4.peg.4662"/>
<dbReference type="SUPFAM" id="SSF47648">
    <property type="entry name" value="Nucleoside phosphorylase/phosphoribosyltransferase N-terminal domain"/>
    <property type="match status" value="1"/>
</dbReference>
<dbReference type="RefSeq" id="WP_014811875.1">
    <property type="nucleotide sequence ID" value="NC_018025.1"/>
</dbReference>
<dbReference type="PANTHER" id="PTHR43285:SF2">
    <property type="entry name" value="ANTHRANILATE PHOSPHORIBOSYLTRANSFERASE"/>
    <property type="match status" value="1"/>
</dbReference>
<dbReference type="InterPro" id="IPR005940">
    <property type="entry name" value="Anthranilate_Pribosyl_Tfrase"/>
</dbReference>
<feature type="binding site" evidence="9">
    <location>
        <position position="228"/>
    </location>
    <ligand>
        <name>Mg(2+)</name>
        <dbReference type="ChEBI" id="CHEBI:18420"/>
        <label>2</label>
    </ligand>
</feature>
<dbReference type="InterPro" id="IPR036320">
    <property type="entry name" value="Glycosyl_Trfase_fam3_N_dom_sf"/>
</dbReference>
<comment type="similarity">
    <text evidence="9">Belongs to the anthranilate phosphoribosyltransferase family.</text>
</comment>
<evidence type="ECO:0000256" key="7">
    <source>
        <dbReference type="ARBA" id="ARBA00052328"/>
    </source>
</evidence>
<keyword evidence="3 9" id="KW-0328">Glycosyltransferase</keyword>
<dbReference type="Gene3D" id="1.20.970.10">
    <property type="entry name" value="Transferase, Pyrimidine Nucleoside Phosphorylase, Chain C"/>
    <property type="match status" value="1"/>
</dbReference>
<dbReference type="GO" id="GO:0000162">
    <property type="term" value="P:L-tryptophan biosynthetic process"/>
    <property type="evidence" value="ECO:0007669"/>
    <property type="project" value="UniProtKB-UniRule"/>
</dbReference>
<dbReference type="KEGG" id="dti:Desti_4113"/>
<evidence type="ECO:0000256" key="1">
    <source>
        <dbReference type="ARBA" id="ARBA00004907"/>
    </source>
</evidence>
<accession>I4CB10</accession>
<dbReference type="STRING" id="706587.Desti_4113"/>
<keyword evidence="9" id="KW-0479">Metal-binding</keyword>
<dbReference type="Pfam" id="PF02885">
    <property type="entry name" value="Glycos_trans_3N"/>
    <property type="match status" value="1"/>
</dbReference>
<feature type="domain" description="Glycosyl transferase family 3" evidence="10">
    <location>
        <begin position="75"/>
        <end position="325"/>
    </location>
</feature>
<evidence type="ECO:0000256" key="9">
    <source>
        <dbReference type="HAMAP-Rule" id="MF_00211"/>
    </source>
</evidence>
<keyword evidence="4 9" id="KW-0808">Transferase</keyword>
<evidence type="ECO:0000313" key="13">
    <source>
        <dbReference type="Proteomes" id="UP000006055"/>
    </source>
</evidence>
<dbReference type="NCBIfam" id="TIGR01245">
    <property type="entry name" value="trpD"/>
    <property type="match status" value="1"/>
</dbReference>
<dbReference type="HAMAP" id="MF_00211">
    <property type="entry name" value="TrpD"/>
    <property type="match status" value="1"/>
</dbReference>
<feature type="binding site" evidence="9">
    <location>
        <position position="82"/>
    </location>
    <ligand>
        <name>anthranilate</name>
        <dbReference type="ChEBI" id="CHEBI:16567"/>
        <label>1</label>
    </ligand>
</feature>
<comment type="pathway">
    <text evidence="1 9">Amino-acid biosynthesis; L-tryptophan biosynthesis; L-tryptophan from chorismate: step 2/5.</text>
</comment>
<feature type="binding site" evidence="9">
    <location>
        <begin position="85"/>
        <end position="86"/>
    </location>
    <ligand>
        <name>5-phospho-alpha-D-ribose 1-diphosphate</name>
        <dbReference type="ChEBI" id="CHEBI:58017"/>
    </ligand>
</feature>
<comment type="caution">
    <text evidence="9">Lacks conserved residue(s) required for the propagation of feature annotation.</text>
</comment>
<dbReference type="HOGENOM" id="CLU_034315_2_1_7"/>
<dbReference type="FunFam" id="3.40.1030.10:FF:000002">
    <property type="entry name" value="Anthranilate phosphoribosyltransferase"/>
    <property type="match status" value="1"/>
</dbReference>
<evidence type="ECO:0000256" key="2">
    <source>
        <dbReference type="ARBA" id="ARBA00022605"/>
    </source>
</evidence>
<keyword evidence="6 9" id="KW-0057">Aromatic amino acid biosynthesis</keyword>
<evidence type="ECO:0000259" key="10">
    <source>
        <dbReference type="Pfam" id="PF00591"/>
    </source>
</evidence>
<keyword evidence="2 9" id="KW-0028">Amino-acid biosynthesis</keyword>
<dbReference type="GO" id="GO:0000287">
    <property type="term" value="F:magnesium ion binding"/>
    <property type="evidence" value="ECO:0007669"/>
    <property type="project" value="UniProtKB-UniRule"/>
</dbReference>
<dbReference type="AlphaFoldDB" id="I4CB10"/>
<keyword evidence="9" id="KW-0460">Magnesium</keyword>
<organism evidence="12 13">
    <name type="scientific">Desulfomonile tiedjei (strain ATCC 49306 / DSM 6799 / DCB-1)</name>
    <dbReference type="NCBI Taxonomy" id="706587"/>
    <lineage>
        <taxon>Bacteria</taxon>
        <taxon>Pseudomonadati</taxon>
        <taxon>Thermodesulfobacteriota</taxon>
        <taxon>Desulfomonilia</taxon>
        <taxon>Desulfomonilales</taxon>
        <taxon>Desulfomonilaceae</taxon>
        <taxon>Desulfomonile</taxon>
    </lineage>
</organism>
<dbReference type="EMBL" id="CP003360">
    <property type="protein sequence ID" value="AFM26751.1"/>
    <property type="molecule type" value="Genomic_DNA"/>
</dbReference>